<keyword evidence="2" id="KW-0614">Plasmid</keyword>
<protein>
    <submittedName>
        <fullName evidence="2">Uncharacterized protein</fullName>
    </submittedName>
</protein>
<name>A0A0G3B8E7_SALTM</name>
<feature type="region of interest" description="Disordered" evidence="1">
    <location>
        <begin position="1"/>
        <end position="23"/>
    </location>
</feature>
<sequence length="120" mass="13348">MKTKMKQPKSALQNAMKGEEPASVQIQMRATVTRKERYKAQAIQEDLNLTEWMANHLDAVCDAAEGKASASIFSPVVPEKIPDSVYQVIYQECGGFVDCDANAQTIWNACRQAILKNVKD</sequence>
<geneLocation type="plasmid" evidence="2">
    <name>p8025</name>
</geneLocation>
<evidence type="ECO:0000256" key="1">
    <source>
        <dbReference type="SAM" id="MobiDB-lite"/>
    </source>
</evidence>
<evidence type="ECO:0000313" key="2">
    <source>
        <dbReference type="EMBL" id="AKJ19759.1"/>
    </source>
</evidence>
<dbReference type="AlphaFoldDB" id="A0A0G3B8E7"/>
<proteinExistence type="predicted"/>
<organism evidence="2">
    <name type="scientific">Salmonella typhimurium</name>
    <dbReference type="NCBI Taxonomy" id="90371"/>
    <lineage>
        <taxon>Bacteria</taxon>
        <taxon>Pseudomonadati</taxon>
        <taxon>Pseudomonadota</taxon>
        <taxon>Gammaproteobacteria</taxon>
        <taxon>Enterobacterales</taxon>
        <taxon>Enterobacteriaceae</taxon>
        <taxon>Salmonella</taxon>
    </lineage>
</organism>
<accession>A0A0G3B8E7</accession>
<reference evidence="2" key="1">
    <citation type="submission" date="2015-03" db="EMBL/GenBank/DDBJ databases">
        <title>Complete genome sequences of four Salmonella Typhimurium IncHI1 plasmids and their characteristics.</title>
        <authorList>
            <person name="Kubasova T."/>
            <person name="Matiasovicova J."/>
            <person name="Cejkova D."/>
            <person name="Sekelova Z."/>
            <person name="Polansky O."/>
            <person name="Medvecky M."/>
            <person name="Rychlik I."/>
            <person name="Juricova H."/>
        </authorList>
    </citation>
    <scope>NUCLEOTIDE SEQUENCE</scope>
    <source>
        <strain evidence="2">8025</strain>
        <plasmid evidence="2">p8025</plasmid>
    </source>
</reference>
<dbReference type="EMBL" id="KP899803">
    <property type="protein sequence ID" value="AKJ19759.1"/>
    <property type="molecule type" value="Genomic_DNA"/>
</dbReference>